<dbReference type="Proteomes" id="UP000310016">
    <property type="component" value="Unassembled WGS sequence"/>
</dbReference>
<comment type="caution">
    <text evidence="2">The sequence shown here is derived from an EMBL/GenBank/DDBJ whole genome shotgun (WGS) entry which is preliminary data.</text>
</comment>
<dbReference type="GO" id="GO:0047470">
    <property type="term" value="F:(1,4)-alpha-D-glucan 1-alpha-D-glucosylmutase activity"/>
    <property type="evidence" value="ECO:0007669"/>
    <property type="project" value="TreeGrafter"/>
</dbReference>
<dbReference type="Gene3D" id="1.10.150.200">
    <property type="entry name" value="Maltooligosyl trehalose synthase, domain 3"/>
    <property type="match status" value="1"/>
</dbReference>
<dbReference type="InterPro" id="IPR012767">
    <property type="entry name" value="Trehalose_TreY"/>
</dbReference>
<dbReference type="InterPro" id="IPR017853">
    <property type="entry name" value="GH"/>
</dbReference>
<dbReference type="SUPFAM" id="SSF51445">
    <property type="entry name" value="(Trans)glycosidases"/>
    <property type="match status" value="1"/>
</dbReference>
<dbReference type="Gene3D" id="3.30.750.90">
    <property type="match status" value="1"/>
</dbReference>
<evidence type="ECO:0000259" key="1">
    <source>
        <dbReference type="SMART" id="SM00642"/>
    </source>
</evidence>
<dbReference type="Gene3D" id="3.30.1590.10">
    <property type="entry name" value="Maltooligosyl trehalose synthase, domain 2"/>
    <property type="match status" value="1"/>
</dbReference>
<dbReference type="Gene3D" id="1.10.10.470">
    <property type="entry name" value="Maltooligosyl trehalose synthase, domain 4"/>
    <property type="match status" value="1"/>
</dbReference>
<proteinExistence type="predicted"/>
<dbReference type="InterPro" id="IPR013797">
    <property type="entry name" value="Maltooligo_trehalose_synth_4"/>
</dbReference>
<organism evidence="2 3">
    <name type="scientific">Chitiniphilus eburneus</name>
    <dbReference type="NCBI Taxonomy" id="2571148"/>
    <lineage>
        <taxon>Bacteria</taxon>
        <taxon>Pseudomonadati</taxon>
        <taxon>Pseudomonadota</taxon>
        <taxon>Betaproteobacteria</taxon>
        <taxon>Neisseriales</taxon>
        <taxon>Chitinibacteraceae</taxon>
        <taxon>Chitiniphilus</taxon>
    </lineage>
</organism>
<dbReference type="AlphaFoldDB" id="A0A4U0PPN8"/>
<dbReference type="PANTHER" id="PTHR10357:SF216">
    <property type="entry name" value="MALTOOLIGOSYL TREHALOSE SYNTHASE-RELATED"/>
    <property type="match status" value="1"/>
</dbReference>
<dbReference type="SMART" id="SM00642">
    <property type="entry name" value="Aamy"/>
    <property type="match status" value="1"/>
</dbReference>
<dbReference type="GO" id="GO:0005992">
    <property type="term" value="P:trehalose biosynthetic process"/>
    <property type="evidence" value="ECO:0007669"/>
    <property type="project" value="TreeGrafter"/>
</dbReference>
<dbReference type="OrthoDB" id="9761577at2"/>
<dbReference type="GO" id="GO:0030980">
    <property type="term" value="P:alpha-glucan catabolic process"/>
    <property type="evidence" value="ECO:0007669"/>
    <property type="project" value="TreeGrafter"/>
</dbReference>
<feature type="domain" description="Glycosyl hydrolase family 13 catalytic" evidence="1">
    <location>
        <begin position="21"/>
        <end position="811"/>
    </location>
</feature>
<dbReference type="CDD" id="cd11336">
    <property type="entry name" value="AmyAc_MTSase"/>
    <property type="match status" value="1"/>
</dbReference>
<reference evidence="2 3" key="1">
    <citation type="submission" date="2019-04" db="EMBL/GenBank/DDBJ databases">
        <title>Chitiniphilus eburnea sp. nov., a novel chitinolytic bacterium isolated from aquaculture sludge.</title>
        <authorList>
            <person name="Sheng M."/>
        </authorList>
    </citation>
    <scope>NUCLEOTIDE SEQUENCE [LARGE SCALE GENOMIC DNA]</scope>
    <source>
        <strain evidence="2 3">HX-2-15</strain>
    </source>
</reference>
<dbReference type="InterPro" id="IPR006047">
    <property type="entry name" value="GH13_cat_dom"/>
</dbReference>
<dbReference type="PANTHER" id="PTHR10357">
    <property type="entry name" value="ALPHA-AMYLASE FAMILY MEMBER"/>
    <property type="match status" value="1"/>
</dbReference>
<dbReference type="NCBIfam" id="TIGR02401">
    <property type="entry name" value="trehalose_TreY"/>
    <property type="match status" value="1"/>
</dbReference>
<dbReference type="Gene3D" id="3.20.20.80">
    <property type="entry name" value="Glycosidases"/>
    <property type="match status" value="2"/>
</dbReference>
<evidence type="ECO:0000313" key="3">
    <source>
        <dbReference type="Proteomes" id="UP000310016"/>
    </source>
</evidence>
<evidence type="ECO:0000313" key="2">
    <source>
        <dbReference type="EMBL" id="TJZ69352.1"/>
    </source>
</evidence>
<protein>
    <submittedName>
        <fullName evidence="2">Malto-oligosyltrehalose synthase</fullName>
    </submittedName>
</protein>
<sequence>MLHLPTPAAPRSEPMPKVRATVRLQLHRDFTFHHAADLVDYFASLGISHLYTSPITTAVPGSRHGYDVIDPTHVNPELGGEDGLAHLVAALRQRGMGLIVDIVPNHMGIDCEHNPWWVDVLTWGARSRHAHCFDIDWHSPTPGLAGKVLLPILSGHYAALLEAGELLPRFDWDTGHFYLCYGERRLPLSPESHARLLRDGLGEAEGLALADLFDALGGHDTPEALTAAAALAWRKLRDYAATGSGRADILATLVAHDPRSPEAIDRLHEILEQQHYRLTSWTTASDAINWRRFFAVDTLAALRIEDPAVFEAVHALIFRLYAAGLIDGVRVDHIDGLTDPAGYCAALRARLTTLAERRPAHAPVGAPWLVVEKILAPDEAMRDWPVDGTTGYDFMNQVGRLLHDPAGAQPLEAGWAALSGLGDAGDFDVMRLAARRKMLVECFPSELAAAAQALADVACSRRATRDYPPRALTRALTELVVHFPVYRIYARDDALDGEDRRQLDAAVRAAQATLRPIDRPVLQRIADWLGREPARDSALLHTARRRFQQLTSPVAAKAIEDTAFYRHGRLLSSNEVGGDPARFADDRDTFHALAAQRAERYPNAQLATATHDHKRGEDLRARLAVLSEHHRDTLAELAVWCDANAALKREVDGLPTPDRPAELMLYQTLIGAWPPGLRADDAPGLAAFAERIVRWQEKAEREAKQRTDWLTPHPDYEAASRAFVEALLRPDSEFVRRLVAFVERIAAAGALNALTQTTLRLTVPGVPDLYQGTEFWDFSLVDPDNRRPVDWHSREAALALFERQGTLAPLVASWQDGRIKQALIARLLNARRLHPELFTLGQYLPLAASGPLERHLLAFSRLYQGDTLVVIVPLHMAALLDGAAAPTLDPAHWADTEVTLPGDGPWEDVLNGRRFDATDRIALSAVLDPLPVAVLRRHRA</sequence>
<dbReference type="EMBL" id="SUMF01000021">
    <property type="protein sequence ID" value="TJZ69352.1"/>
    <property type="molecule type" value="Genomic_DNA"/>
</dbReference>
<gene>
    <name evidence="2" type="primary">treY</name>
    <name evidence="2" type="ORF">FAZ21_14915</name>
</gene>
<keyword evidence="3" id="KW-1185">Reference proteome</keyword>
<name>A0A4U0PPN8_9NEIS</name>
<dbReference type="Pfam" id="PF00128">
    <property type="entry name" value="Alpha-amylase"/>
    <property type="match status" value="1"/>
</dbReference>
<accession>A0A4U0PPN8</accession>